<evidence type="ECO:0000313" key="1">
    <source>
        <dbReference type="EMBL" id="ESP03158.1"/>
    </source>
</evidence>
<dbReference type="GeneID" id="20229565"/>
<sequence>ICLLANSTHLLQPLHVAFYGPLKRYWRKVIDNWKSSSKNTSRTLNKDSFPMLPTKLYDLFYPIEDLQSENIISGFRKCGIMPFSPDIVLQRL</sequence>
<protein>
    <recommendedName>
        <fullName evidence="3">DDE-1 domain-containing protein</fullName>
    </recommendedName>
</protein>
<dbReference type="Proteomes" id="UP000030746">
    <property type="component" value="Unassembled WGS sequence"/>
</dbReference>
<organism evidence="1 2">
    <name type="scientific">Lottia gigantea</name>
    <name type="common">Giant owl limpet</name>
    <dbReference type="NCBI Taxonomy" id="225164"/>
    <lineage>
        <taxon>Eukaryota</taxon>
        <taxon>Metazoa</taxon>
        <taxon>Spiralia</taxon>
        <taxon>Lophotrochozoa</taxon>
        <taxon>Mollusca</taxon>
        <taxon>Gastropoda</taxon>
        <taxon>Patellogastropoda</taxon>
        <taxon>Lottioidea</taxon>
        <taxon>Lottiidae</taxon>
        <taxon>Lottia</taxon>
    </lineage>
</organism>
<dbReference type="RefSeq" id="XP_009046154.1">
    <property type="nucleotide sequence ID" value="XM_009047906.1"/>
</dbReference>
<dbReference type="CTD" id="20229565"/>
<dbReference type="EMBL" id="KB200102">
    <property type="protein sequence ID" value="ESP03158.1"/>
    <property type="molecule type" value="Genomic_DNA"/>
</dbReference>
<dbReference type="OrthoDB" id="10043687at2759"/>
<proteinExistence type="predicted"/>
<feature type="non-terminal residue" evidence="1">
    <location>
        <position position="92"/>
    </location>
</feature>
<evidence type="ECO:0008006" key="3">
    <source>
        <dbReference type="Google" id="ProtNLM"/>
    </source>
</evidence>
<evidence type="ECO:0000313" key="2">
    <source>
        <dbReference type="Proteomes" id="UP000030746"/>
    </source>
</evidence>
<name>V4AZJ6_LOTGI</name>
<dbReference type="HOGENOM" id="CLU_2419333_0_0_1"/>
<dbReference type="KEGG" id="lgi:LOTGIDRAFT_101900"/>
<dbReference type="AlphaFoldDB" id="V4AZJ6"/>
<reference evidence="1 2" key="1">
    <citation type="journal article" date="2013" name="Nature">
        <title>Insights into bilaterian evolution from three spiralian genomes.</title>
        <authorList>
            <person name="Simakov O."/>
            <person name="Marletaz F."/>
            <person name="Cho S.J."/>
            <person name="Edsinger-Gonzales E."/>
            <person name="Havlak P."/>
            <person name="Hellsten U."/>
            <person name="Kuo D.H."/>
            <person name="Larsson T."/>
            <person name="Lv J."/>
            <person name="Arendt D."/>
            <person name="Savage R."/>
            <person name="Osoegawa K."/>
            <person name="de Jong P."/>
            <person name="Grimwood J."/>
            <person name="Chapman J.A."/>
            <person name="Shapiro H."/>
            <person name="Aerts A."/>
            <person name="Otillar R.P."/>
            <person name="Terry A.Y."/>
            <person name="Boore J.L."/>
            <person name="Grigoriev I.V."/>
            <person name="Lindberg D.R."/>
            <person name="Seaver E.C."/>
            <person name="Weisblat D.A."/>
            <person name="Putnam N.H."/>
            <person name="Rokhsar D.S."/>
        </authorList>
    </citation>
    <scope>NUCLEOTIDE SEQUENCE [LARGE SCALE GENOMIC DNA]</scope>
</reference>
<accession>V4AZJ6</accession>
<feature type="non-terminal residue" evidence="1">
    <location>
        <position position="1"/>
    </location>
</feature>
<keyword evidence="2" id="KW-1185">Reference proteome</keyword>
<gene>
    <name evidence="1" type="ORF">LOTGIDRAFT_101900</name>
</gene>